<reference evidence="1 2" key="1">
    <citation type="submission" date="2016-04" db="EMBL/GenBank/DDBJ databases">
        <title>A degradative enzymes factory behind the ericoid mycorrhizal symbiosis.</title>
        <authorList>
            <consortium name="DOE Joint Genome Institute"/>
            <person name="Martino E."/>
            <person name="Morin E."/>
            <person name="Grelet G."/>
            <person name="Kuo A."/>
            <person name="Kohler A."/>
            <person name="Daghino S."/>
            <person name="Barry K."/>
            <person name="Choi C."/>
            <person name="Cichocki N."/>
            <person name="Clum A."/>
            <person name="Copeland A."/>
            <person name="Hainaut M."/>
            <person name="Haridas S."/>
            <person name="Labutti K."/>
            <person name="Lindquist E."/>
            <person name="Lipzen A."/>
            <person name="Khouja H.-R."/>
            <person name="Murat C."/>
            <person name="Ohm R."/>
            <person name="Olson A."/>
            <person name="Spatafora J."/>
            <person name="Veneault-Fourrey C."/>
            <person name="Henrissat B."/>
            <person name="Grigoriev I."/>
            <person name="Martin F."/>
            <person name="Perotto S."/>
        </authorList>
    </citation>
    <scope>NUCLEOTIDE SEQUENCE [LARGE SCALE GENOMIC DNA]</scope>
    <source>
        <strain evidence="1 2">F</strain>
    </source>
</reference>
<proteinExistence type="predicted"/>
<evidence type="ECO:0000313" key="2">
    <source>
        <dbReference type="Proteomes" id="UP000235786"/>
    </source>
</evidence>
<organism evidence="1 2">
    <name type="scientific">Hyaloscypha variabilis (strain UAMH 11265 / GT02V1 / F)</name>
    <name type="common">Meliniomyces variabilis</name>
    <dbReference type="NCBI Taxonomy" id="1149755"/>
    <lineage>
        <taxon>Eukaryota</taxon>
        <taxon>Fungi</taxon>
        <taxon>Dikarya</taxon>
        <taxon>Ascomycota</taxon>
        <taxon>Pezizomycotina</taxon>
        <taxon>Leotiomycetes</taxon>
        <taxon>Helotiales</taxon>
        <taxon>Hyaloscyphaceae</taxon>
        <taxon>Hyaloscypha</taxon>
        <taxon>Hyaloscypha variabilis</taxon>
    </lineage>
</organism>
<dbReference type="Proteomes" id="UP000235786">
    <property type="component" value="Unassembled WGS sequence"/>
</dbReference>
<sequence>MSSFTRRVAKQLSAINPLEKHTKHLKVIERSHIAGALVVTALVETTFEIAAGLLLDGLHSAYLGPYRFSSNPHRTRTIPRQNDNTFLYHANSRKVQEFIEHEVMFPKWTRGYVAYRGRGCDVSSPFYDLNSASVQRESAKFAELSTAQLVLQSNLNVTSLLGLPAFAESVVGFGPYLKTAADGEGRDSVS</sequence>
<dbReference type="EMBL" id="KZ613944">
    <property type="protein sequence ID" value="PMD41317.1"/>
    <property type="molecule type" value="Genomic_DNA"/>
</dbReference>
<accession>A0A2J6RS26</accession>
<gene>
    <name evidence="1" type="ORF">L207DRAFT_581758</name>
</gene>
<protein>
    <submittedName>
        <fullName evidence="1">Uncharacterized protein</fullName>
    </submittedName>
</protein>
<evidence type="ECO:0000313" key="1">
    <source>
        <dbReference type="EMBL" id="PMD41317.1"/>
    </source>
</evidence>
<name>A0A2J6RS26_HYAVF</name>
<dbReference type="AlphaFoldDB" id="A0A2J6RS26"/>
<keyword evidence="2" id="KW-1185">Reference proteome</keyword>